<proteinExistence type="predicted"/>
<comment type="caution">
    <text evidence="1">The sequence shown here is derived from an EMBL/GenBank/DDBJ whole genome shotgun (WGS) entry which is preliminary data.</text>
</comment>
<sequence>MALTIRRLALSTRGAEGKRKQKHVDFVPRTLPQETTGRDKPCRAREWPETDATCAGCSSQGLNECSARVCNRVACSPLLSF</sequence>
<accession>A0A401S1B9</accession>
<dbReference type="EMBL" id="BEZZ01000050">
    <property type="protein sequence ID" value="GCC24201.1"/>
    <property type="molecule type" value="Genomic_DNA"/>
</dbReference>
<name>A0A401S1B9_CHIPU</name>
<dbReference type="AlphaFoldDB" id="A0A401S1B9"/>
<gene>
    <name evidence="1" type="ORF">chiPu_0002601</name>
</gene>
<evidence type="ECO:0000313" key="1">
    <source>
        <dbReference type="EMBL" id="GCC24201.1"/>
    </source>
</evidence>
<dbReference type="Proteomes" id="UP000287033">
    <property type="component" value="Unassembled WGS sequence"/>
</dbReference>
<keyword evidence="2" id="KW-1185">Reference proteome</keyword>
<organism evidence="1 2">
    <name type="scientific">Chiloscyllium punctatum</name>
    <name type="common">Brownbanded bambooshark</name>
    <name type="synonym">Hemiscyllium punctatum</name>
    <dbReference type="NCBI Taxonomy" id="137246"/>
    <lineage>
        <taxon>Eukaryota</taxon>
        <taxon>Metazoa</taxon>
        <taxon>Chordata</taxon>
        <taxon>Craniata</taxon>
        <taxon>Vertebrata</taxon>
        <taxon>Chondrichthyes</taxon>
        <taxon>Elasmobranchii</taxon>
        <taxon>Galeomorphii</taxon>
        <taxon>Galeoidea</taxon>
        <taxon>Orectolobiformes</taxon>
        <taxon>Hemiscylliidae</taxon>
        <taxon>Chiloscyllium</taxon>
    </lineage>
</organism>
<reference evidence="1 2" key="1">
    <citation type="journal article" date="2018" name="Nat. Ecol. Evol.">
        <title>Shark genomes provide insights into elasmobranch evolution and the origin of vertebrates.</title>
        <authorList>
            <person name="Hara Y"/>
            <person name="Yamaguchi K"/>
            <person name="Onimaru K"/>
            <person name="Kadota M"/>
            <person name="Koyanagi M"/>
            <person name="Keeley SD"/>
            <person name="Tatsumi K"/>
            <person name="Tanaka K"/>
            <person name="Motone F"/>
            <person name="Kageyama Y"/>
            <person name="Nozu R"/>
            <person name="Adachi N"/>
            <person name="Nishimura O"/>
            <person name="Nakagawa R"/>
            <person name="Tanegashima C"/>
            <person name="Kiyatake I"/>
            <person name="Matsumoto R"/>
            <person name="Murakumo K"/>
            <person name="Nishida K"/>
            <person name="Terakita A"/>
            <person name="Kuratani S"/>
            <person name="Sato K"/>
            <person name="Hyodo S Kuraku.S."/>
        </authorList>
    </citation>
    <scope>NUCLEOTIDE SEQUENCE [LARGE SCALE GENOMIC DNA]</scope>
</reference>
<evidence type="ECO:0000313" key="2">
    <source>
        <dbReference type="Proteomes" id="UP000287033"/>
    </source>
</evidence>
<protein>
    <submittedName>
        <fullName evidence="1">Uncharacterized protein</fullName>
    </submittedName>
</protein>